<dbReference type="EMBL" id="VLKU01000001">
    <property type="protein sequence ID" value="TWI38230.1"/>
    <property type="molecule type" value="Genomic_DNA"/>
</dbReference>
<dbReference type="AlphaFoldDB" id="A0A562P1W8"/>
<gene>
    <name evidence="1" type="ORF">IQ24_00368</name>
</gene>
<evidence type="ECO:0000313" key="2">
    <source>
        <dbReference type="Proteomes" id="UP000316225"/>
    </source>
</evidence>
<proteinExistence type="predicted"/>
<protein>
    <submittedName>
        <fullName evidence="1">HK97 gp10 family phage protein</fullName>
    </submittedName>
</protein>
<reference evidence="1 2" key="1">
    <citation type="journal article" date="2015" name="Stand. Genomic Sci.">
        <title>Genomic Encyclopedia of Bacterial and Archaeal Type Strains, Phase III: the genomes of soil and plant-associated and newly described type strains.</title>
        <authorList>
            <person name="Whitman W.B."/>
            <person name="Woyke T."/>
            <person name="Klenk H.P."/>
            <person name="Zhou Y."/>
            <person name="Lilburn T.G."/>
            <person name="Beck B.J."/>
            <person name="De Vos P."/>
            <person name="Vandamme P."/>
            <person name="Eisen J.A."/>
            <person name="Garrity G."/>
            <person name="Hugenholtz P."/>
            <person name="Kyrpides N.C."/>
        </authorList>
    </citation>
    <scope>NUCLEOTIDE SEQUENCE [LARGE SCALE GENOMIC DNA]</scope>
    <source>
        <strain evidence="1 2">CGMCC 1.5364</strain>
    </source>
</reference>
<accession>A0A562P1W8</accession>
<evidence type="ECO:0000313" key="1">
    <source>
        <dbReference type="EMBL" id="TWI38230.1"/>
    </source>
</evidence>
<organism evidence="1 2">
    <name type="scientific">Paracoccus sulfuroxidans</name>
    <dbReference type="NCBI Taxonomy" id="384678"/>
    <lineage>
        <taxon>Bacteria</taxon>
        <taxon>Pseudomonadati</taxon>
        <taxon>Pseudomonadota</taxon>
        <taxon>Alphaproteobacteria</taxon>
        <taxon>Rhodobacterales</taxon>
        <taxon>Paracoccaceae</taxon>
        <taxon>Paracoccus</taxon>
    </lineage>
</organism>
<dbReference type="Proteomes" id="UP000316225">
    <property type="component" value="Unassembled WGS sequence"/>
</dbReference>
<dbReference type="InterPro" id="IPR010064">
    <property type="entry name" value="HK97-gp10_tail"/>
</dbReference>
<comment type="caution">
    <text evidence="1">The sequence shown here is derived from an EMBL/GenBank/DDBJ whole genome shotgun (WGS) entry which is preliminary data.</text>
</comment>
<sequence>MSSLKSRVGSSMSKITITGFKGLEENLKKLHKAHAKNVLRKTLREAGKPVAEAAAANAPHDTGALEASITVSTKLTRSQRRLEKKLDGKHAAEMFIGAGSAKAHLVEFGTEHTAPDPFLSPAWDSMKGQVLEDIKKKSWENTIASLTKRGIAVDLPDSGDE</sequence>
<name>A0A562P1W8_9RHOB</name>
<dbReference type="NCBIfam" id="TIGR01725">
    <property type="entry name" value="phge_HK97_gp10"/>
    <property type="match status" value="1"/>
</dbReference>
<keyword evidence="2" id="KW-1185">Reference proteome</keyword>
<dbReference type="Pfam" id="PF04883">
    <property type="entry name" value="HK97-gp10_like"/>
    <property type="match status" value="1"/>
</dbReference>